<feature type="compositionally biased region" description="Polar residues" evidence="1">
    <location>
        <begin position="493"/>
        <end position="520"/>
    </location>
</feature>
<gene>
    <name evidence="2" type="primary">MED16_0</name>
    <name evidence="2" type="ORF">CK203_014150</name>
</gene>
<evidence type="ECO:0000313" key="3">
    <source>
        <dbReference type="Proteomes" id="UP000288805"/>
    </source>
</evidence>
<dbReference type="PANTHER" id="PTHR35130:SF1">
    <property type="entry name" value="MEDIATOR OF RNA POLYMERASE II TRANSCRIPTION SUBUNIT 16"/>
    <property type="match status" value="1"/>
</dbReference>
<dbReference type="EMBL" id="QGNW01000041">
    <property type="protein sequence ID" value="RVX08446.1"/>
    <property type="molecule type" value="Genomic_DNA"/>
</dbReference>
<organism evidence="2 3">
    <name type="scientific">Vitis vinifera</name>
    <name type="common">Grape</name>
    <dbReference type="NCBI Taxonomy" id="29760"/>
    <lineage>
        <taxon>Eukaryota</taxon>
        <taxon>Viridiplantae</taxon>
        <taxon>Streptophyta</taxon>
        <taxon>Embryophyta</taxon>
        <taxon>Tracheophyta</taxon>
        <taxon>Spermatophyta</taxon>
        <taxon>Magnoliopsida</taxon>
        <taxon>eudicotyledons</taxon>
        <taxon>Gunneridae</taxon>
        <taxon>Pentapetalae</taxon>
        <taxon>rosids</taxon>
        <taxon>Vitales</taxon>
        <taxon>Vitaceae</taxon>
        <taxon>Viteae</taxon>
        <taxon>Vitis</taxon>
    </lineage>
</organism>
<dbReference type="PANTHER" id="PTHR35130">
    <property type="entry name" value="MEDIATOR OF RNA POLYMERASE II TRANSCRIPTION SUBUNIT 16"/>
    <property type="match status" value="1"/>
</dbReference>
<name>A0A438JHM3_VITVI</name>
<dbReference type="GO" id="GO:0006355">
    <property type="term" value="P:regulation of DNA-templated transcription"/>
    <property type="evidence" value="ECO:0007669"/>
    <property type="project" value="InterPro"/>
</dbReference>
<accession>A0A438JHM3</accession>
<sequence>MGENSPRDSVQFIEWSPASCPRALLIANFHGRITIWTQPSQGPANLVRDASCWEREYEWHQDIAVVTKWLSGVSPLGIGGAIGEDNGSVLKATHRSAHLRLAIEAEIWTLLARTLGLFNLIVEECSDISYFGHQMKNKILGDRWPNFLCVCSVFSSGSIQLHWSQWPPQNGATSKWFSTAKGLLGAGPSGIMAADAIITDTGAMHVAGVPIVNPSTVVVWEVTPGPGNGFQVIPKSSATNGVPPSLNPPSWAGFSPLAAYLFSWQEFLASEMKQGRKQTDQDFNDAVLLHCSPVSNFSAYVSPETAAQSAATTTWGSGVTAVAFDPTRGGSVIAVAIVEAKFDHFRWGVVPALKDRSFSHVRSLGMLNEAEWLEVCDLRDMRKVLKTAPMFDDVYLEGWDFDGADVLNRKKCTPQSFFQRGVLFSKCSMVQDIGQYMSPYDPDEGPSITGWRVQRWESSLQPVVLHQIFGNPTSSFGGQAPVQTVWQTKVNKSIPPTSDFKSQQTPATGPTSERNTSDSSMDMGKRVSFDPFDLPSDVRTLAQISYSAHGGEIAVAFLRGGVHIFSGPNFTPVDNYQINVGSAIATPAFSSTSCCSASVWHDTNKDRTMLKIIRVLPPAVPSSQVKANSSNWERAIAERAGFGGAFWLELIGGMLLDVHRAQLRMALCWRKEYLKERRKWGCGLGGYLRGYSSKAYPCSFIWKGKTIEGSSKGGEFGFSSGLLYGIGIFYCCTSLVHLSVSLQCWMQISILSLLLSTDNSMALFEDLLLSDVFMGILAIFRPTFKQSVAVERRWGTLAGRKIMENQGKNLAGKLVRGPE</sequence>
<protein>
    <submittedName>
        <fullName evidence="2">Mediator of RNA polymerase II transcription subunit 16</fullName>
    </submittedName>
</protein>
<dbReference type="InterPro" id="IPR038836">
    <property type="entry name" value="MED16"/>
</dbReference>
<dbReference type="GO" id="GO:0016592">
    <property type="term" value="C:mediator complex"/>
    <property type="evidence" value="ECO:0007669"/>
    <property type="project" value="InterPro"/>
</dbReference>
<proteinExistence type="predicted"/>
<evidence type="ECO:0000313" key="2">
    <source>
        <dbReference type="EMBL" id="RVX08446.1"/>
    </source>
</evidence>
<dbReference type="AlphaFoldDB" id="A0A438JHM3"/>
<reference evidence="2 3" key="1">
    <citation type="journal article" date="2018" name="PLoS Genet.">
        <title>Population sequencing reveals clonal diversity and ancestral inbreeding in the grapevine cultivar Chardonnay.</title>
        <authorList>
            <person name="Roach M.J."/>
            <person name="Johnson D.L."/>
            <person name="Bohlmann J."/>
            <person name="van Vuuren H.J."/>
            <person name="Jones S.J."/>
            <person name="Pretorius I.S."/>
            <person name="Schmidt S.A."/>
            <person name="Borneman A.R."/>
        </authorList>
    </citation>
    <scope>NUCLEOTIDE SEQUENCE [LARGE SCALE GENOMIC DNA]</scope>
    <source>
        <strain evidence="3">cv. Chardonnay</strain>
        <tissue evidence="2">Leaf</tissue>
    </source>
</reference>
<evidence type="ECO:0000256" key="1">
    <source>
        <dbReference type="SAM" id="MobiDB-lite"/>
    </source>
</evidence>
<dbReference type="Proteomes" id="UP000288805">
    <property type="component" value="Unassembled WGS sequence"/>
</dbReference>
<comment type="caution">
    <text evidence="2">The sequence shown here is derived from an EMBL/GenBank/DDBJ whole genome shotgun (WGS) entry which is preliminary data.</text>
</comment>
<feature type="region of interest" description="Disordered" evidence="1">
    <location>
        <begin position="493"/>
        <end position="526"/>
    </location>
</feature>